<evidence type="ECO:0000313" key="3">
    <source>
        <dbReference type="Proteomes" id="UP000002215"/>
    </source>
</evidence>
<feature type="chain" id="PRO_5037353786" description="DUF3575 domain-containing protein" evidence="1">
    <location>
        <begin position="20"/>
        <end position="264"/>
    </location>
</feature>
<dbReference type="KEGG" id="cpi:Cpin_6445"/>
<sequence>MKHLYTVFVCLLIAIAAMGQNKKKPEDKGGEPGITTHLVSYAHRTHNDARDEKKARPLPDSILTGWRVSSNLLTLHHPDGGISAAIEYRFRPDWGVLVEGGWIFIDEKKLYDMRGQFTPKAKGYYVRPEIRYYLSGKHGKHRLFFSQDFFYRKVSFYEERIVKMNVDPRDGSADYEQLSTYGKTKEMFGTDSKVGFQTFFGNNHRIVFEAYVGLGLKYRKFTYDRPVPPNSYLEDRNYNFDDAPDRNNIWDGAFPVGLKIGYRF</sequence>
<reference evidence="2 3" key="2">
    <citation type="journal article" date="2010" name="Stand. Genomic Sci.">
        <title>Complete genome sequence of Chitinophaga pinensis type strain (UQM 2034).</title>
        <authorList>
            <person name="Glavina Del Rio T."/>
            <person name="Abt B."/>
            <person name="Spring S."/>
            <person name="Lapidus A."/>
            <person name="Nolan M."/>
            <person name="Tice H."/>
            <person name="Copeland A."/>
            <person name="Cheng J.F."/>
            <person name="Chen F."/>
            <person name="Bruce D."/>
            <person name="Goodwin L."/>
            <person name="Pitluck S."/>
            <person name="Ivanova N."/>
            <person name="Mavromatis K."/>
            <person name="Mikhailova N."/>
            <person name="Pati A."/>
            <person name="Chen A."/>
            <person name="Palaniappan K."/>
            <person name="Land M."/>
            <person name="Hauser L."/>
            <person name="Chang Y.J."/>
            <person name="Jeffries C.D."/>
            <person name="Chain P."/>
            <person name="Saunders E."/>
            <person name="Detter J.C."/>
            <person name="Brettin T."/>
            <person name="Rohde M."/>
            <person name="Goker M."/>
            <person name="Bristow J."/>
            <person name="Eisen J.A."/>
            <person name="Markowitz V."/>
            <person name="Hugenholtz P."/>
            <person name="Kyrpides N.C."/>
            <person name="Klenk H.P."/>
            <person name="Lucas S."/>
        </authorList>
    </citation>
    <scope>NUCLEOTIDE SEQUENCE [LARGE SCALE GENOMIC DNA]</scope>
    <source>
        <strain evidence="3">ATCC 43595 / DSM 2588 / LMG 13176 / NBRC 15968 / NCIMB 11800 / UQM 2034</strain>
    </source>
</reference>
<evidence type="ECO:0000313" key="2">
    <source>
        <dbReference type="EMBL" id="ACU63849.1"/>
    </source>
</evidence>
<reference evidence="3" key="1">
    <citation type="submission" date="2009-08" db="EMBL/GenBank/DDBJ databases">
        <title>The complete genome of Chitinophaga pinensis DSM 2588.</title>
        <authorList>
            <consortium name="US DOE Joint Genome Institute (JGI-PGF)"/>
            <person name="Lucas S."/>
            <person name="Copeland A."/>
            <person name="Lapidus A."/>
            <person name="Glavina del Rio T."/>
            <person name="Dalin E."/>
            <person name="Tice H."/>
            <person name="Bruce D."/>
            <person name="Goodwin L."/>
            <person name="Pitluck S."/>
            <person name="Kyrpides N."/>
            <person name="Mavromatis K."/>
            <person name="Ivanova N."/>
            <person name="Mikhailova N."/>
            <person name="Sims D."/>
            <person name="Meinche L."/>
            <person name="Brettin T."/>
            <person name="Detter J.C."/>
            <person name="Han C."/>
            <person name="Larimer F."/>
            <person name="Land M."/>
            <person name="Hauser L."/>
            <person name="Markowitz V."/>
            <person name="Cheng J.-F."/>
            <person name="Hugenholtz P."/>
            <person name="Woyke T."/>
            <person name="Wu D."/>
            <person name="Spring S."/>
            <person name="Klenk H.-P."/>
            <person name="Eisen J.A."/>
        </authorList>
    </citation>
    <scope>NUCLEOTIDE SEQUENCE [LARGE SCALE GENOMIC DNA]</scope>
    <source>
        <strain evidence="3">ATCC 43595 / DSM 2588 / LMG 13176 / NBRC 15968 / NCIMB 11800 / UQM 2034</strain>
    </source>
</reference>
<proteinExistence type="predicted"/>
<keyword evidence="1" id="KW-0732">Signal</keyword>
<protein>
    <recommendedName>
        <fullName evidence="4">DUF3575 domain-containing protein</fullName>
    </recommendedName>
</protein>
<dbReference type="OrthoDB" id="648925at2"/>
<dbReference type="Proteomes" id="UP000002215">
    <property type="component" value="Chromosome"/>
</dbReference>
<accession>A0A979GAB2</accession>
<dbReference type="AlphaFoldDB" id="A0A979GAB2"/>
<dbReference type="RefSeq" id="WP_012794013.1">
    <property type="nucleotide sequence ID" value="NC_013132.1"/>
</dbReference>
<dbReference type="EMBL" id="CP001699">
    <property type="protein sequence ID" value="ACU63849.1"/>
    <property type="molecule type" value="Genomic_DNA"/>
</dbReference>
<gene>
    <name evidence="2" type="ordered locus">Cpin_6445</name>
</gene>
<evidence type="ECO:0008006" key="4">
    <source>
        <dbReference type="Google" id="ProtNLM"/>
    </source>
</evidence>
<feature type="signal peptide" evidence="1">
    <location>
        <begin position="1"/>
        <end position="19"/>
    </location>
</feature>
<evidence type="ECO:0000256" key="1">
    <source>
        <dbReference type="SAM" id="SignalP"/>
    </source>
</evidence>
<organism evidence="2 3">
    <name type="scientific">Chitinophaga pinensis (strain ATCC 43595 / DSM 2588 / LMG 13176 / NBRC 15968 / NCIMB 11800 / UQM 2034)</name>
    <dbReference type="NCBI Taxonomy" id="485918"/>
    <lineage>
        <taxon>Bacteria</taxon>
        <taxon>Pseudomonadati</taxon>
        <taxon>Bacteroidota</taxon>
        <taxon>Chitinophagia</taxon>
        <taxon>Chitinophagales</taxon>
        <taxon>Chitinophagaceae</taxon>
        <taxon>Chitinophaga</taxon>
    </lineage>
</organism>
<name>A0A979GAB2_CHIPD</name>